<dbReference type="Proteomes" id="UP001295444">
    <property type="component" value="Chromosome 06"/>
</dbReference>
<feature type="transmembrane region" description="Helical" evidence="12">
    <location>
        <begin position="44"/>
        <end position="66"/>
    </location>
</feature>
<comment type="subcellular location">
    <subcellularLocation>
        <location evidence="1">Cell membrane</location>
        <topology evidence="1">Multi-pass membrane protein</topology>
    </subcellularLocation>
</comment>
<feature type="transmembrane region" description="Helical" evidence="12">
    <location>
        <begin position="523"/>
        <end position="541"/>
    </location>
</feature>
<dbReference type="InterPro" id="IPR004878">
    <property type="entry name" value="Otopetrin"/>
</dbReference>
<name>A0AAD1SLR0_PELCU</name>
<keyword evidence="3" id="KW-0813">Transport</keyword>
<evidence type="ECO:0000313" key="14">
    <source>
        <dbReference type="Proteomes" id="UP001295444"/>
    </source>
</evidence>
<sequence>MALEGQGLYLTSEGLPIKYEYSWLHRYCTSAQTHHRRAQKSGRLFSGLLTMNVVFVGAALISSVILSNGSVAAQDYQIYLLVLMLVSSAWALYHLLYTRKKSHAVLLKDHHAGALSLRVSLALFGLCSLLLFIFKIGYDVVHSCKLPLEIVFSCVEILFICIQVDACLLWISCKDCIQVKHNVTRCGIMLTLATNLLLWFLAVINDSVHREQESLVMNTTKDENTSCSCPAFSLCWTFQQGYVTLYPFNLEYSLTCASMLFIMWKNVGRIEHLTSGSEQSSFRLSGVVYGPLLGLAILLIGICVFILYQIQVSVGTVPPTSYLLYYTYSTVVLTIMVVCCVVGILAHSIGQEDGKGKDSNEQKEQHIHQDEKECTSEETSENGKPEKKDKEERKGVKENNPYNAGRKQITEEQMELDLERQVVKRDEHIMHQAGHTEHRENHIEMVKHTDGADEECKRQQRDPSHRHKMVDEKPEENCHIRLGSSKNYARSLEIILLLGAALGQFSISYYSIVAILATNPWNLINGLSLAYSVLMILQHILQNIFIIECMRGEHEKTTNPIIVNEDSEEEIDPPRRMSLLEMRRVSLAYLQSVGSLSISRRTVKEISLLLVLSNIMFMVWLSSNEGYFGVSRTWIPLCVVGIPGAALRVLKIQEGPDSKFEKTSLNALSTISSETTDWKKGGRLMSGLIGIHIVLLGCALVSSGAFYEVAVVEREVLSYLSVLMCLTGCWMVTYLLWTARYNNGIIPKDSHAGPIWLRGGLVLFGVCTLVLDVLKIGKSVTLSHCESPLKIVHPVIQGLFVVMQTYFLWVSSQDCIQIHMNLTRCGLMLTLSTNLIIWMAAVTDESMHQSVHEDSPMVNDTQGGHRAGGGSSGCDCLTEICKSFQTGYYYLYPFNIEYSLFASAMAYVMWKNVGRVLMNHHSHHTQHSFNVKKHIMGLVFGIVLLVTGLGVFIVYEIEVNSEETKSQALIMFYIFNIVALSLMSASSLMALIIYRLDKRDMDGHKNPTRALDVTLLIGAALGQICISYYSIIAIIATSPGNVLESMNLVYALLMIVQLTLQNVFIIEGLHRKPIDDNFHMYHASEAIHDKNPHREVYSNPMAIHSIDNHSGPGHVNELDASHHESNHHSTLRDVHNGWKSKFLREISLFLLLSNIIFWIMPAFGARPQFDNGLELNFYGYPMWVAIVNIGLPFGIFYRMHSVASLLEVCVMS</sequence>
<protein>
    <submittedName>
        <fullName evidence="13">Otopetrin-2</fullName>
    </submittedName>
</protein>
<proteinExistence type="inferred from homology"/>
<evidence type="ECO:0000256" key="10">
    <source>
        <dbReference type="ARBA" id="ARBA00023303"/>
    </source>
</evidence>
<evidence type="ECO:0000256" key="6">
    <source>
        <dbReference type="ARBA" id="ARBA00022781"/>
    </source>
</evidence>
<feature type="transmembrane region" description="Helical" evidence="12">
    <location>
        <begin position="791"/>
        <end position="810"/>
    </location>
</feature>
<feature type="transmembrane region" description="Helical" evidence="12">
    <location>
        <begin position="719"/>
        <end position="739"/>
    </location>
</feature>
<keyword evidence="4" id="KW-1003">Cell membrane</keyword>
<evidence type="ECO:0000256" key="5">
    <source>
        <dbReference type="ARBA" id="ARBA00022692"/>
    </source>
</evidence>
<feature type="transmembrane region" description="Helical" evidence="12">
    <location>
        <begin position="78"/>
        <end position="96"/>
    </location>
</feature>
<feature type="transmembrane region" description="Helical" evidence="12">
    <location>
        <begin position="822"/>
        <end position="841"/>
    </location>
</feature>
<keyword evidence="6" id="KW-0375">Hydrogen ion transport</keyword>
<feature type="transmembrane region" description="Helical" evidence="12">
    <location>
        <begin position="288"/>
        <end position="310"/>
    </location>
</feature>
<feature type="transmembrane region" description="Helical" evidence="12">
    <location>
        <begin position="1177"/>
        <end position="1197"/>
    </location>
</feature>
<evidence type="ECO:0000256" key="2">
    <source>
        <dbReference type="ARBA" id="ARBA00006513"/>
    </source>
</evidence>
<keyword evidence="8" id="KW-0406">Ion transport</keyword>
<feature type="transmembrane region" description="Helical" evidence="12">
    <location>
        <begin position="606"/>
        <end position="622"/>
    </location>
</feature>
<feature type="compositionally biased region" description="Basic and acidic residues" evidence="11">
    <location>
        <begin position="351"/>
        <end position="397"/>
    </location>
</feature>
<evidence type="ECO:0000256" key="9">
    <source>
        <dbReference type="ARBA" id="ARBA00023136"/>
    </source>
</evidence>
<dbReference type="GO" id="GO:0015252">
    <property type="term" value="F:proton channel activity"/>
    <property type="evidence" value="ECO:0007669"/>
    <property type="project" value="InterPro"/>
</dbReference>
<evidence type="ECO:0000256" key="7">
    <source>
        <dbReference type="ARBA" id="ARBA00022989"/>
    </source>
</evidence>
<keyword evidence="9 12" id="KW-0472">Membrane</keyword>
<comment type="similarity">
    <text evidence="2">Belongs to the otopetrin family.</text>
</comment>
<evidence type="ECO:0000256" key="12">
    <source>
        <dbReference type="SAM" id="Phobius"/>
    </source>
</evidence>
<accession>A0AAD1SLR0</accession>
<feature type="transmembrane region" description="Helical" evidence="12">
    <location>
        <begin position="250"/>
        <end position="267"/>
    </location>
</feature>
<dbReference type="AlphaFoldDB" id="A0AAD1SLR0"/>
<feature type="transmembrane region" description="Helical" evidence="12">
    <location>
        <begin position="117"/>
        <end position="138"/>
    </location>
</feature>
<feature type="transmembrane region" description="Helical" evidence="12">
    <location>
        <begin position="1146"/>
        <end position="1165"/>
    </location>
</feature>
<feature type="transmembrane region" description="Helical" evidence="12">
    <location>
        <begin position="183"/>
        <end position="204"/>
    </location>
</feature>
<keyword evidence="7 12" id="KW-1133">Transmembrane helix</keyword>
<evidence type="ECO:0000256" key="11">
    <source>
        <dbReference type="SAM" id="MobiDB-lite"/>
    </source>
</evidence>
<reference evidence="13" key="1">
    <citation type="submission" date="2022-03" db="EMBL/GenBank/DDBJ databases">
        <authorList>
            <person name="Alioto T."/>
            <person name="Alioto T."/>
            <person name="Gomez Garrido J."/>
        </authorList>
    </citation>
    <scope>NUCLEOTIDE SEQUENCE</scope>
</reference>
<gene>
    <name evidence="13" type="ORF">PECUL_23A010082</name>
</gene>
<feature type="transmembrane region" description="Helical" evidence="12">
    <location>
        <begin position="1048"/>
        <end position="1066"/>
    </location>
</feature>
<evidence type="ECO:0000313" key="13">
    <source>
        <dbReference type="EMBL" id="CAH2302182.1"/>
    </source>
</evidence>
<dbReference type="PANTHER" id="PTHR21522">
    <property type="entry name" value="PROTON CHANNEL OTOP"/>
    <property type="match status" value="1"/>
</dbReference>
<feature type="transmembrane region" description="Helical" evidence="12">
    <location>
        <begin position="1015"/>
        <end position="1036"/>
    </location>
</feature>
<feature type="region of interest" description="Disordered" evidence="11">
    <location>
        <begin position="351"/>
        <end position="413"/>
    </location>
</feature>
<evidence type="ECO:0000256" key="4">
    <source>
        <dbReference type="ARBA" id="ARBA00022475"/>
    </source>
</evidence>
<dbReference type="Pfam" id="PF03189">
    <property type="entry name" value="Otopetrin"/>
    <property type="match status" value="4"/>
</dbReference>
<keyword evidence="14" id="KW-1185">Reference proteome</keyword>
<feature type="transmembrane region" description="Helical" evidence="12">
    <location>
        <begin position="896"/>
        <end position="914"/>
    </location>
</feature>
<feature type="transmembrane region" description="Helical" evidence="12">
    <location>
        <begin position="751"/>
        <end position="771"/>
    </location>
</feature>
<evidence type="ECO:0000256" key="3">
    <source>
        <dbReference type="ARBA" id="ARBA00022448"/>
    </source>
</evidence>
<evidence type="ECO:0000256" key="8">
    <source>
        <dbReference type="ARBA" id="ARBA00023065"/>
    </source>
</evidence>
<feature type="transmembrane region" description="Helical" evidence="12">
    <location>
        <begin position="970"/>
        <end position="994"/>
    </location>
</feature>
<dbReference type="GO" id="GO:0005886">
    <property type="term" value="C:plasma membrane"/>
    <property type="evidence" value="ECO:0007669"/>
    <property type="project" value="UniProtKB-SubCell"/>
</dbReference>
<keyword evidence="5 12" id="KW-0812">Transmembrane</keyword>
<dbReference type="EMBL" id="OW240917">
    <property type="protein sequence ID" value="CAH2302182.1"/>
    <property type="molecule type" value="Genomic_DNA"/>
</dbReference>
<organism evidence="13 14">
    <name type="scientific">Pelobates cultripes</name>
    <name type="common">Western spadefoot toad</name>
    <dbReference type="NCBI Taxonomy" id="61616"/>
    <lineage>
        <taxon>Eukaryota</taxon>
        <taxon>Metazoa</taxon>
        <taxon>Chordata</taxon>
        <taxon>Craniata</taxon>
        <taxon>Vertebrata</taxon>
        <taxon>Euteleostomi</taxon>
        <taxon>Amphibia</taxon>
        <taxon>Batrachia</taxon>
        <taxon>Anura</taxon>
        <taxon>Pelobatoidea</taxon>
        <taxon>Pelobatidae</taxon>
        <taxon>Pelobates</taxon>
    </lineage>
</organism>
<feature type="region of interest" description="Disordered" evidence="11">
    <location>
        <begin position="451"/>
        <end position="475"/>
    </location>
</feature>
<feature type="transmembrane region" description="Helical" evidence="12">
    <location>
        <begin position="322"/>
        <end position="346"/>
    </location>
</feature>
<keyword evidence="10" id="KW-0407">Ion channel</keyword>
<feature type="transmembrane region" description="Helical" evidence="12">
    <location>
        <begin position="150"/>
        <end position="171"/>
    </location>
</feature>
<feature type="transmembrane region" description="Helical" evidence="12">
    <location>
        <begin position="688"/>
        <end position="707"/>
    </location>
</feature>
<evidence type="ECO:0000256" key="1">
    <source>
        <dbReference type="ARBA" id="ARBA00004651"/>
    </source>
</evidence>
<dbReference type="PANTHER" id="PTHR21522:SF35">
    <property type="entry name" value="PROTON CHANNEL OTOP2"/>
    <property type="match status" value="1"/>
</dbReference>
<feature type="transmembrane region" description="Helical" evidence="12">
    <location>
        <begin position="494"/>
        <end position="517"/>
    </location>
</feature>
<feature type="transmembrane region" description="Helical" evidence="12">
    <location>
        <begin position="935"/>
        <end position="955"/>
    </location>
</feature>
<feature type="transmembrane region" description="Helical" evidence="12">
    <location>
        <begin position="634"/>
        <end position="650"/>
    </location>
</feature>